<dbReference type="Gene3D" id="3.40.50.300">
    <property type="entry name" value="P-loop containing nucleotide triphosphate hydrolases"/>
    <property type="match status" value="1"/>
</dbReference>
<protein>
    <recommendedName>
        <fullName evidence="9">Checkpoint protein RAD24-like helical bundle domain-containing protein</fullName>
    </recommendedName>
</protein>
<feature type="compositionally biased region" description="Low complexity" evidence="8">
    <location>
        <begin position="46"/>
        <end position="66"/>
    </location>
</feature>
<dbReference type="GO" id="GO:0005634">
    <property type="term" value="C:nucleus"/>
    <property type="evidence" value="ECO:0007669"/>
    <property type="project" value="UniProtKB-SubCell"/>
</dbReference>
<keyword evidence="7" id="KW-0131">Cell cycle</keyword>
<keyword evidence="3" id="KW-0547">Nucleotide-binding</keyword>
<comment type="caution">
    <text evidence="10">The sequence shown here is derived from an EMBL/GenBank/DDBJ whole genome shotgun (WGS) entry which is preliminary data.</text>
</comment>
<dbReference type="InterPro" id="IPR004582">
    <property type="entry name" value="Checkpoint_prot_Rad17_Rad24"/>
</dbReference>
<evidence type="ECO:0000256" key="4">
    <source>
        <dbReference type="ARBA" id="ARBA00022763"/>
    </source>
</evidence>
<dbReference type="PANTHER" id="PTHR12172:SF0">
    <property type="entry name" value="CELL CYCLE CHECKPOINT PROTEIN RAD17"/>
    <property type="match status" value="1"/>
</dbReference>
<evidence type="ECO:0000256" key="8">
    <source>
        <dbReference type="SAM" id="MobiDB-lite"/>
    </source>
</evidence>
<dbReference type="PANTHER" id="PTHR12172">
    <property type="entry name" value="CELL CYCLE CHECKPOINT PROTEIN RAD17"/>
    <property type="match status" value="1"/>
</dbReference>
<feature type="compositionally biased region" description="Acidic residues" evidence="8">
    <location>
        <begin position="19"/>
        <end position="34"/>
    </location>
</feature>
<dbReference type="GO" id="GO:0005524">
    <property type="term" value="F:ATP binding"/>
    <property type="evidence" value="ECO:0007669"/>
    <property type="project" value="UniProtKB-KW"/>
</dbReference>
<dbReference type="InterPro" id="IPR027417">
    <property type="entry name" value="P-loop_NTPase"/>
</dbReference>
<dbReference type="Proteomes" id="UP001152885">
    <property type="component" value="Unassembled WGS sequence"/>
</dbReference>
<organism evidence="10 11">
    <name type="scientific">Candida verbasci</name>
    <dbReference type="NCBI Taxonomy" id="1227364"/>
    <lineage>
        <taxon>Eukaryota</taxon>
        <taxon>Fungi</taxon>
        <taxon>Dikarya</taxon>
        <taxon>Ascomycota</taxon>
        <taxon>Saccharomycotina</taxon>
        <taxon>Pichiomycetes</taxon>
        <taxon>Debaryomycetaceae</taxon>
        <taxon>Candida/Lodderomyces clade</taxon>
        <taxon>Candida</taxon>
    </lineage>
</organism>
<name>A0A9W4XE94_9ASCO</name>
<evidence type="ECO:0000256" key="1">
    <source>
        <dbReference type="ARBA" id="ARBA00004123"/>
    </source>
</evidence>
<dbReference type="Pfam" id="PF25812">
    <property type="entry name" value="RAD24_helical"/>
    <property type="match status" value="1"/>
</dbReference>
<dbReference type="GO" id="GO:0033314">
    <property type="term" value="P:mitotic DNA replication checkpoint signaling"/>
    <property type="evidence" value="ECO:0007669"/>
    <property type="project" value="TreeGrafter"/>
</dbReference>
<dbReference type="OrthoDB" id="10265971at2759"/>
<feature type="region of interest" description="Disordered" evidence="8">
    <location>
        <begin position="1"/>
        <end position="70"/>
    </location>
</feature>
<evidence type="ECO:0000313" key="11">
    <source>
        <dbReference type="Proteomes" id="UP001152885"/>
    </source>
</evidence>
<keyword evidence="11" id="KW-1185">Reference proteome</keyword>
<comment type="similarity">
    <text evidence="2">Belongs to the rad17/RAD24 family.</text>
</comment>
<evidence type="ECO:0000259" key="9">
    <source>
        <dbReference type="Pfam" id="PF25812"/>
    </source>
</evidence>
<dbReference type="InterPro" id="IPR057927">
    <property type="entry name" value="RAD24-like_helical"/>
</dbReference>
<dbReference type="GO" id="GO:0003682">
    <property type="term" value="F:chromatin binding"/>
    <property type="evidence" value="ECO:0007669"/>
    <property type="project" value="TreeGrafter"/>
</dbReference>
<keyword evidence="4" id="KW-0227">DNA damage</keyword>
<evidence type="ECO:0000256" key="5">
    <source>
        <dbReference type="ARBA" id="ARBA00022840"/>
    </source>
</evidence>
<reference evidence="10" key="1">
    <citation type="submission" date="2022-12" db="EMBL/GenBank/DDBJ databases">
        <authorList>
            <person name="Brejova B."/>
        </authorList>
    </citation>
    <scope>NUCLEOTIDE SEQUENCE</scope>
</reference>
<proteinExistence type="inferred from homology"/>
<dbReference type="SUPFAM" id="SSF52540">
    <property type="entry name" value="P-loop containing nucleoside triphosphate hydrolases"/>
    <property type="match status" value="1"/>
</dbReference>
<evidence type="ECO:0000256" key="7">
    <source>
        <dbReference type="ARBA" id="ARBA00023306"/>
    </source>
</evidence>
<dbReference type="GO" id="GO:0000077">
    <property type="term" value="P:DNA damage checkpoint signaling"/>
    <property type="evidence" value="ECO:0007669"/>
    <property type="project" value="TreeGrafter"/>
</dbReference>
<evidence type="ECO:0000313" key="10">
    <source>
        <dbReference type="EMBL" id="CAI5759136.1"/>
    </source>
</evidence>
<feature type="domain" description="Checkpoint protein RAD24-like helical bundle" evidence="9">
    <location>
        <begin position="315"/>
        <end position="435"/>
    </location>
</feature>
<evidence type="ECO:0000256" key="3">
    <source>
        <dbReference type="ARBA" id="ARBA00022741"/>
    </source>
</evidence>
<evidence type="ECO:0000256" key="6">
    <source>
        <dbReference type="ARBA" id="ARBA00023242"/>
    </source>
</evidence>
<dbReference type="Pfam" id="PF03215">
    <property type="entry name" value="Rad17"/>
    <property type="match status" value="2"/>
</dbReference>
<gene>
    <name evidence="10" type="ORF">CANVERA_P3645</name>
</gene>
<dbReference type="GO" id="GO:0006281">
    <property type="term" value="P:DNA repair"/>
    <property type="evidence" value="ECO:0007669"/>
    <property type="project" value="InterPro"/>
</dbReference>
<dbReference type="AlphaFoldDB" id="A0A9W4XE94"/>
<feature type="compositionally biased region" description="Basic residues" evidence="8">
    <location>
        <begin position="1"/>
        <end position="14"/>
    </location>
</feature>
<comment type="subcellular location">
    <subcellularLocation>
        <location evidence="1">Nucleus</location>
    </subcellularLocation>
</comment>
<accession>A0A9W4XE94</accession>
<evidence type="ECO:0000256" key="2">
    <source>
        <dbReference type="ARBA" id="ARBA00006168"/>
    </source>
</evidence>
<sequence>MAPKWKKQRVNKPVKIKEEEEEKEEDSISDDSYFEEIHKPNQPKYNSFQSQSNSQQAQSPNSNINSIPWKEKYKPESTKDICINKKKLNEVREALSKMIRNESNVKLLVLSGPSGSSKTTTVKLLTNELLPNNDIFGSSLIEYNESENFNNFLNECKYKQNSVILIDELPNIYHIETLINFRNGLKNWIYSDIKLPPIILIVSEFEYDNLDNLNNTSFGVENNLSVETLLTKEITSLSSVKTIKFNSIANKFLNTTISKIIKCEQLNRKVDVELMNRFLFELFQVGDIRSIINNFENWIKFDKKDNIENCQFLRENSLNLFHAIGKIIYSTKTGENGLDKDVLSIDQVLNNYPEKNSNLLSLSLLENYNIYQDGKYDINIAADIVDNLSINDVLGGNGELGIISTRINLSKIEKIKNQPQFMKMKYPRHFKMLKMYNKTWNQIQNYKKYLIEPKLGFINFQTLNLIDGYYIPMIYNKKKRSRVNYNRLGGKFSYIGADDQLTVDEDINIPYEVDQFQVEIDARIQGKEEKNDIEDYLSDPISDSDEGFSSDDELNYLMTQGIIP</sequence>
<dbReference type="GO" id="GO:0003689">
    <property type="term" value="F:DNA clamp loader activity"/>
    <property type="evidence" value="ECO:0007669"/>
    <property type="project" value="TreeGrafter"/>
</dbReference>
<keyword evidence="6" id="KW-0539">Nucleus</keyword>
<keyword evidence="5" id="KW-0067">ATP-binding</keyword>
<dbReference type="EMBL" id="CANTUO010000004">
    <property type="protein sequence ID" value="CAI5759136.1"/>
    <property type="molecule type" value="Genomic_DNA"/>
</dbReference>